<comment type="caution">
    <text evidence="8">The sequence shown here is derived from an EMBL/GenBank/DDBJ whole genome shotgun (WGS) entry which is preliminary data.</text>
</comment>
<evidence type="ECO:0000256" key="5">
    <source>
        <dbReference type="ARBA" id="ARBA00022842"/>
    </source>
</evidence>
<dbReference type="Proteomes" id="UP000588586">
    <property type="component" value="Unassembled WGS sequence"/>
</dbReference>
<comment type="function">
    <text evidence="6">Toxic component of a toxin-antitoxin (TA) system. An RNase.</text>
</comment>
<feature type="domain" description="PIN" evidence="7">
    <location>
        <begin position="2"/>
        <end position="112"/>
    </location>
</feature>
<name>A0A849HH31_9MICO</name>
<feature type="binding site" evidence="6">
    <location>
        <position position="86"/>
    </location>
    <ligand>
        <name>Mg(2+)</name>
        <dbReference type="ChEBI" id="CHEBI:18420"/>
    </ligand>
</feature>
<evidence type="ECO:0000256" key="1">
    <source>
        <dbReference type="ARBA" id="ARBA00022649"/>
    </source>
</evidence>
<dbReference type="AlphaFoldDB" id="A0A849HH31"/>
<reference evidence="8 9" key="1">
    <citation type="submission" date="2020-04" db="EMBL/GenBank/DDBJ databases">
        <title>Knoellia sp. isolate from air conditioner.</title>
        <authorList>
            <person name="Chea S."/>
            <person name="Kim D.-U."/>
        </authorList>
    </citation>
    <scope>NUCLEOTIDE SEQUENCE [LARGE SCALE GENOMIC DNA]</scope>
    <source>
        <strain evidence="8 9">DB2414S</strain>
    </source>
</reference>
<proteinExistence type="inferred from homology"/>
<evidence type="ECO:0000256" key="3">
    <source>
        <dbReference type="ARBA" id="ARBA00022723"/>
    </source>
</evidence>
<evidence type="ECO:0000256" key="4">
    <source>
        <dbReference type="ARBA" id="ARBA00022801"/>
    </source>
</evidence>
<dbReference type="InterPro" id="IPR002716">
    <property type="entry name" value="PIN_dom"/>
</dbReference>
<dbReference type="GO" id="GO:0004540">
    <property type="term" value="F:RNA nuclease activity"/>
    <property type="evidence" value="ECO:0007669"/>
    <property type="project" value="InterPro"/>
</dbReference>
<accession>A0A849HH31</accession>
<dbReference type="Pfam" id="PF01850">
    <property type="entry name" value="PIN"/>
    <property type="match status" value="1"/>
</dbReference>
<keyword evidence="6" id="KW-0800">Toxin</keyword>
<comment type="cofactor">
    <cofactor evidence="6">
        <name>Mg(2+)</name>
        <dbReference type="ChEBI" id="CHEBI:18420"/>
    </cofactor>
</comment>
<dbReference type="EMBL" id="JABEPQ010000001">
    <property type="protein sequence ID" value="NNM45943.1"/>
    <property type="molecule type" value="Genomic_DNA"/>
</dbReference>
<dbReference type="SUPFAM" id="SSF88723">
    <property type="entry name" value="PIN domain-like"/>
    <property type="match status" value="1"/>
</dbReference>
<gene>
    <name evidence="6" type="primary">vapC</name>
    <name evidence="8" type="ORF">HJG52_07975</name>
</gene>
<dbReference type="Gene3D" id="3.40.50.1010">
    <property type="entry name" value="5'-nuclease"/>
    <property type="match status" value="1"/>
</dbReference>
<dbReference type="HAMAP" id="MF_00265">
    <property type="entry name" value="VapC_Nob1"/>
    <property type="match status" value="1"/>
</dbReference>
<dbReference type="InterPro" id="IPR029060">
    <property type="entry name" value="PIN-like_dom_sf"/>
</dbReference>
<comment type="similarity">
    <text evidence="6">Belongs to the PINc/VapC protein family.</text>
</comment>
<dbReference type="RefSeq" id="WP_171242904.1">
    <property type="nucleotide sequence ID" value="NZ_JABEPQ010000001.1"/>
</dbReference>
<evidence type="ECO:0000313" key="8">
    <source>
        <dbReference type="EMBL" id="NNM45943.1"/>
    </source>
</evidence>
<dbReference type="GO" id="GO:0016787">
    <property type="term" value="F:hydrolase activity"/>
    <property type="evidence" value="ECO:0007669"/>
    <property type="project" value="UniProtKB-KW"/>
</dbReference>
<sequence>MILVDTSVWIDHLHRSDPALTELLDGDEIGVHPVVVEELALGNIRQRREFLTLLGNLRSFPVLRHDELLALVDRHRLWGGGLSAADAHVMGSVLLAPGARLWTRDKQLANACRSVGVALFTG</sequence>
<dbReference type="EC" id="3.1.-.-" evidence="6"/>
<evidence type="ECO:0000256" key="6">
    <source>
        <dbReference type="HAMAP-Rule" id="MF_00265"/>
    </source>
</evidence>
<evidence type="ECO:0000313" key="9">
    <source>
        <dbReference type="Proteomes" id="UP000588586"/>
    </source>
</evidence>
<dbReference type="GO" id="GO:0000287">
    <property type="term" value="F:magnesium ion binding"/>
    <property type="evidence" value="ECO:0007669"/>
    <property type="project" value="UniProtKB-UniRule"/>
</dbReference>
<protein>
    <recommendedName>
        <fullName evidence="6">Ribonuclease VapC</fullName>
        <shortName evidence="6">RNase VapC</shortName>
        <ecNumber evidence="6">3.1.-.-</ecNumber>
    </recommendedName>
    <alternativeName>
        <fullName evidence="6">Toxin VapC</fullName>
    </alternativeName>
</protein>
<evidence type="ECO:0000259" key="7">
    <source>
        <dbReference type="Pfam" id="PF01850"/>
    </source>
</evidence>
<keyword evidence="3 6" id="KW-0479">Metal-binding</keyword>
<keyword evidence="2 6" id="KW-0540">Nuclease</keyword>
<dbReference type="InterPro" id="IPR022907">
    <property type="entry name" value="VapC_family"/>
</dbReference>
<keyword evidence="9" id="KW-1185">Reference proteome</keyword>
<organism evidence="8 9">
    <name type="scientific">Knoellia koreensis</name>
    <dbReference type="NCBI Taxonomy" id="2730921"/>
    <lineage>
        <taxon>Bacteria</taxon>
        <taxon>Bacillati</taxon>
        <taxon>Actinomycetota</taxon>
        <taxon>Actinomycetes</taxon>
        <taxon>Micrococcales</taxon>
        <taxon>Intrasporangiaceae</taxon>
        <taxon>Knoellia</taxon>
    </lineage>
</organism>
<dbReference type="GO" id="GO:0090729">
    <property type="term" value="F:toxin activity"/>
    <property type="evidence" value="ECO:0007669"/>
    <property type="project" value="UniProtKB-KW"/>
</dbReference>
<keyword evidence="4 6" id="KW-0378">Hydrolase</keyword>
<keyword evidence="1 6" id="KW-1277">Toxin-antitoxin system</keyword>
<evidence type="ECO:0000256" key="2">
    <source>
        <dbReference type="ARBA" id="ARBA00022722"/>
    </source>
</evidence>
<feature type="binding site" evidence="6">
    <location>
        <position position="5"/>
    </location>
    <ligand>
        <name>Mg(2+)</name>
        <dbReference type="ChEBI" id="CHEBI:18420"/>
    </ligand>
</feature>
<keyword evidence="5 6" id="KW-0460">Magnesium</keyword>